<dbReference type="GO" id="GO:0031683">
    <property type="term" value="F:G-protein beta/gamma-subunit complex binding"/>
    <property type="evidence" value="ECO:0007669"/>
    <property type="project" value="InterPro"/>
</dbReference>
<feature type="compositionally biased region" description="Gly residues" evidence="10">
    <location>
        <begin position="516"/>
        <end position="529"/>
    </location>
</feature>
<comment type="subunit">
    <text evidence="1">G proteins are composed of 3 units; alpha, beta and gamma. The alpha chain contains the guanine nucleotide binding site.</text>
</comment>
<dbReference type="GO" id="GO:0005525">
    <property type="term" value="F:GTP binding"/>
    <property type="evidence" value="ECO:0007669"/>
    <property type="project" value="UniProtKB-KW"/>
</dbReference>
<dbReference type="InterPro" id="IPR012677">
    <property type="entry name" value="Nucleotide-bd_a/b_plait_sf"/>
</dbReference>
<dbReference type="SMART" id="SM00360">
    <property type="entry name" value="RRM"/>
    <property type="match status" value="2"/>
</dbReference>
<dbReference type="FunFam" id="3.40.50.300:FF:000692">
    <property type="entry name" value="Guanine nucleotide-binding protein subunit alpha"/>
    <property type="match status" value="1"/>
</dbReference>
<dbReference type="OrthoDB" id="5970at2759"/>
<dbReference type="SUPFAM" id="SSF54928">
    <property type="entry name" value="RNA-binding domain, RBD"/>
    <property type="match status" value="2"/>
</dbReference>
<feature type="region of interest" description="Disordered" evidence="10">
    <location>
        <begin position="489"/>
        <end position="651"/>
    </location>
</feature>
<dbReference type="InterPro" id="IPR011025">
    <property type="entry name" value="GproteinA_insert"/>
</dbReference>
<feature type="binding site" evidence="7">
    <location>
        <begin position="284"/>
        <end position="287"/>
    </location>
    <ligand>
        <name>GTP</name>
        <dbReference type="ChEBI" id="CHEBI:37565"/>
    </ligand>
</feature>
<feature type="binding site" evidence="7">
    <location>
        <begin position="165"/>
        <end position="166"/>
    </location>
    <ligand>
        <name>GTP</name>
        <dbReference type="ChEBI" id="CHEBI:37565"/>
    </ligand>
</feature>
<dbReference type="Gene3D" id="3.30.70.330">
    <property type="match status" value="2"/>
</dbReference>
<evidence type="ECO:0000256" key="9">
    <source>
        <dbReference type="PROSITE-ProRule" id="PRU00176"/>
    </source>
</evidence>
<feature type="binding site" evidence="7">
    <location>
        <begin position="215"/>
        <end position="219"/>
    </location>
    <ligand>
        <name>GTP</name>
        <dbReference type="ChEBI" id="CHEBI:37565"/>
    </ligand>
</feature>
<dbReference type="PANTHER" id="PTHR10218">
    <property type="entry name" value="GTP-BINDING PROTEIN ALPHA SUBUNIT"/>
    <property type="match status" value="1"/>
</dbReference>
<accession>A0A813S179</accession>
<feature type="binding site" evidence="8">
    <location>
        <position position="196"/>
    </location>
    <ligand>
        <name>Mg(2+)</name>
        <dbReference type="ChEBI" id="CHEBI:18420"/>
    </ligand>
</feature>
<gene>
    <name evidence="12" type="ORF">GPM918_LOCUS2865</name>
    <name evidence="13" type="ORF">SRO942_LOCUS2865</name>
</gene>
<dbReference type="InterPro" id="IPR035979">
    <property type="entry name" value="RBD_domain_sf"/>
</dbReference>
<keyword evidence="4 8" id="KW-0460">Magnesium</keyword>
<evidence type="ECO:0000256" key="7">
    <source>
        <dbReference type="PIRSR" id="PIRSR601019-1"/>
    </source>
</evidence>
<reference evidence="12" key="1">
    <citation type="submission" date="2021-02" db="EMBL/GenBank/DDBJ databases">
        <authorList>
            <person name="Nowell W R."/>
        </authorList>
    </citation>
    <scope>NUCLEOTIDE SEQUENCE</scope>
</reference>
<feature type="domain" description="RRM" evidence="11">
    <location>
        <begin position="669"/>
        <end position="742"/>
    </location>
</feature>
<dbReference type="SMART" id="SM00275">
    <property type="entry name" value="G_alpha"/>
    <property type="match status" value="1"/>
</dbReference>
<evidence type="ECO:0000256" key="3">
    <source>
        <dbReference type="ARBA" id="ARBA00022741"/>
    </source>
</evidence>
<dbReference type="GO" id="GO:0001664">
    <property type="term" value="F:G protein-coupled receptor binding"/>
    <property type="evidence" value="ECO:0007669"/>
    <property type="project" value="InterPro"/>
</dbReference>
<feature type="binding site" evidence="7">
    <location>
        <position position="344"/>
    </location>
    <ligand>
        <name>GTP</name>
        <dbReference type="ChEBI" id="CHEBI:37565"/>
    </ligand>
</feature>
<comment type="caution">
    <text evidence="12">The sequence shown here is derived from an EMBL/GenBank/DDBJ whole genome shotgun (WGS) entry which is preliminary data.</text>
</comment>
<dbReference type="InterPro" id="IPR027417">
    <property type="entry name" value="P-loop_NTPase"/>
</dbReference>
<dbReference type="GO" id="GO:0005737">
    <property type="term" value="C:cytoplasm"/>
    <property type="evidence" value="ECO:0007669"/>
    <property type="project" value="TreeGrafter"/>
</dbReference>
<dbReference type="Proteomes" id="UP000681722">
    <property type="component" value="Unassembled WGS sequence"/>
</dbReference>
<dbReference type="GO" id="GO:0003924">
    <property type="term" value="F:GTPase activity"/>
    <property type="evidence" value="ECO:0007669"/>
    <property type="project" value="InterPro"/>
</dbReference>
<keyword evidence="2 8" id="KW-0479">Metal-binding</keyword>
<evidence type="ECO:0000313" key="14">
    <source>
        <dbReference type="Proteomes" id="UP000663829"/>
    </source>
</evidence>
<dbReference type="PANTHER" id="PTHR10218:SF360">
    <property type="entry name" value="GUANINE NUCLEOTIDE-BINDING PROTEIN SUBUNIT ALPHA HOMOLOG"/>
    <property type="match status" value="1"/>
</dbReference>
<dbReference type="GO" id="GO:0003723">
    <property type="term" value="F:RNA binding"/>
    <property type="evidence" value="ECO:0007669"/>
    <property type="project" value="UniProtKB-UniRule"/>
</dbReference>
<feature type="compositionally biased region" description="Polar residues" evidence="10">
    <location>
        <begin position="837"/>
        <end position="847"/>
    </location>
</feature>
<keyword evidence="6" id="KW-0807">Transducer</keyword>
<dbReference type="PROSITE" id="PS50102">
    <property type="entry name" value="RRM"/>
    <property type="match status" value="2"/>
</dbReference>
<dbReference type="GO" id="GO:0046872">
    <property type="term" value="F:metal ion binding"/>
    <property type="evidence" value="ECO:0007669"/>
    <property type="project" value="UniProtKB-KW"/>
</dbReference>
<dbReference type="EMBL" id="CAJOBC010000330">
    <property type="protein sequence ID" value="CAF3572459.1"/>
    <property type="molecule type" value="Genomic_DNA"/>
</dbReference>
<evidence type="ECO:0000256" key="6">
    <source>
        <dbReference type="ARBA" id="ARBA00023224"/>
    </source>
</evidence>
<feature type="compositionally biased region" description="Basic residues" evidence="10">
    <location>
        <begin position="577"/>
        <end position="592"/>
    </location>
</feature>
<feature type="binding site" evidence="8">
    <location>
        <position position="53"/>
    </location>
    <ligand>
        <name>Mg(2+)</name>
        <dbReference type="ChEBI" id="CHEBI:18420"/>
    </ligand>
</feature>
<feature type="compositionally biased region" description="Low complexity" evidence="10">
    <location>
        <begin position="593"/>
        <end position="625"/>
    </location>
</feature>
<evidence type="ECO:0000313" key="13">
    <source>
        <dbReference type="EMBL" id="CAF3572459.1"/>
    </source>
</evidence>
<dbReference type="SUPFAM" id="SSF52540">
    <property type="entry name" value="P-loop containing nucleoside triphosphate hydrolases"/>
    <property type="match status" value="1"/>
</dbReference>
<evidence type="ECO:0000259" key="11">
    <source>
        <dbReference type="PROSITE" id="PS50102"/>
    </source>
</evidence>
<evidence type="ECO:0000256" key="5">
    <source>
        <dbReference type="ARBA" id="ARBA00023134"/>
    </source>
</evidence>
<dbReference type="InterPro" id="IPR000469">
    <property type="entry name" value="Gprotein_alpha_12/13"/>
</dbReference>
<feature type="binding site" evidence="7">
    <location>
        <begin position="49"/>
        <end position="54"/>
    </location>
    <ligand>
        <name>GTP</name>
        <dbReference type="ChEBI" id="CHEBI:37565"/>
    </ligand>
</feature>
<keyword evidence="5 7" id="KW-0342">GTP-binding</keyword>
<organism evidence="12 14">
    <name type="scientific">Didymodactylos carnosus</name>
    <dbReference type="NCBI Taxonomy" id="1234261"/>
    <lineage>
        <taxon>Eukaryota</taxon>
        <taxon>Metazoa</taxon>
        <taxon>Spiralia</taxon>
        <taxon>Gnathifera</taxon>
        <taxon>Rotifera</taxon>
        <taxon>Eurotatoria</taxon>
        <taxon>Bdelloidea</taxon>
        <taxon>Philodinida</taxon>
        <taxon>Philodinidae</taxon>
        <taxon>Didymodactylos</taxon>
    </lineage>
</organism>
<evidence type="ECO:0000256" key="1">
    <source>
        <dbReference type="ARBA" id="ARBA00011356"/>
    </source>
</evidence>
<feature type="compositionally biased region" description="Basic and acidic residues" evidence="10">
    <location>
        <begin position="851"/>
        <end position="862"/>
    </location>
</feature>
<dbReference type="InterPro" id="IPR000504">
    <property type="entry name" value="RRM_dom"/>
</dbReference>
<evidence type="ECO:0000256" key="4">
    <source>
        <dbReference type="ARBA" id="ARBA00022842"/>
    </source>
</evidence>
<dbReference type="CDD" id="cd00066">
    <property type="entry name" value="G-alpha"/>
    <property type="match status" value="1"/>
</dbReference>
<feature type="compositionally biased region" description="Basic residues" evidence="10">
    <location>
        <begin position="811"/>
        <end position="830"/>
    </location>
</feature>
<feature type="compositionally biased region" description="Low complexity" evidence="10">
    <location>
        <begin position="392"/>
        <end position="406"/>
    </location>
</feature>
<dbReference type="PROSITE" id="PS51882">
    <property type="entry name" value="G_ALPHA"/>
    <property type="match status" value="1"/>
</dbReference>
<evidence type="ECO:0000256" key="2">
    <source>
        <dbReference type="ARBA" id="ARBA00022723"/>
    </source>
</evidence>
<dbReference type="InterPro" id="IPR001019">
    <property type="entry name" value="Gprotein_alpha_su"/>
</dbReference>
<feature type="compositionally biased region" description="Basic residues" evidence="10">
    <location>
        <begin position="785"/>
        <end position="803"/>
    </location>
</feature>
<dbReference type="GO" id="GO:0007266">
    <property type="term" value="P:Rho protein signal transduction"/>
    <property type="evidence" value="ECO:0007669"/>
    <property type="project" value="InterPro"/>
</dbReference>
<feature type="region of interest" description="Disordered" evidence="10">
    <location>
        <begin position="744"/>
        <end position="918"/>
    </location>
</feature>
<dbReference type="AlphaFoldDB" id="A0A813S179"/>
<protein>
    <recommendedName>
        <fullName evidence="11">RRM domain-containing protein</fullName>
    </recommendedName>
</protein>
<keyword evidence="14" id="KW-1185">Reference proteome</keyword>
<feature type="compositionally biased region" description="Basic residues" evidence="10">
    <location>
        <begin position="863"/>
        <end position="874"/>
    </location>
</feature>
<dbReference type="Pfam" id="PF00076">
    <property type="entry name" value="RRM_1"/>
    <property type="match status" value="2"/>
</dbReference>
<proteinExistence type="predicted"/>
<dbReference type="GO" id="GO:0007188">
    <property type="term" value="P:adenylate cyclase-modulating G protein-coupled receptor signaling pathway"/>
    <property type="evidence" value="ECO:0007669"/>
    <property type="project" value="TreeGrafter"/>
</dbReference>
<dbReference type="PRINTS" id="PR00440">
    <property type="entry name" value="GPROTEINA12"/>
</dbReference>
<name>A0A813S179_9BILA</name>
<evidence type="ECO:0000256" key="10">
    <source>
        <dbReference type="SAM" id="MobiDB-lite"/>
    </source>
</evidence>
<dbReference type="EMBL" id="CAJNOQ010000330">
    <property type="protein sequence ID" value="CAF0788409.1"/>
    <property type="molecule type" value="Genomic_DNA"/>
</dbReference>
<dbReference type="PRINTS" id="PR00318">
    <property type="entry name" value="GPROTEINA"/>
</dbReference>
<evidence type="ECO:0000256" key="8">
    <source>
        <dbReference type="PIRSR" id="PIRSR601019-2"/>
    </source>
</evidence>
<dbReference type="SUPFAM" id="SSF47895">
    <property type="entry name" value="Transducin (alpha subunit), insertion domain"/>
    <property type="match status" value="1"/>
</dbReference>
<keyword evidence="3 7" id="KW-0547">Nucleotide-binding</keyword>
<feature type="compositionally biased region" description="Basic residues" evidence="10">
    <location>
        <begin position="630"/>
        <end position="643"/>
    </location>
</feature>
<dbReference type="Gene3D" id="3.40.50.300">
    <property type="entry name" value="P-loop containing nucleotide triphosphate hydrolases"/>
    <property type="match status" value="1"/>
</dbReference>
<sequence>MSYLCKTVAYCCSSKNSDKQRNYVIERRLKQEKKHRTRQIRILLLGAAESGKSTFIKQMKIIYGEEFSDTELDEYRQQIYINIVRCLHVLLHQIQLWNIPLSYSEQSSIHIRQFYAFKSFITANSNKYIDSKFFSEKFAPCLKLLWMDKAIQETFQRRNEFQITDSFEYFCENIDRIGSLDYVPSHTDILYSRKSSLAVVEYNVSIRNQPFVFIDVGGQRSQRHKWLNCFQECQLILFIVASSEYDQTLKEDKTKNRLTESCELFQTIIEHKFLNQISIILFLNKHDLLIEKIGRSNIKNWYPEFTGDSKNIEHVKEFILNLFLRYRNQTNMTLPKTYHHYTTAVDTDNIKHVFDTVRQTILQKNINDILLLTISHQTNNKMGQSRDRSRSRSMSSSSSGRAAHSSNWDGEGGYRLHISDLNAGVTRKEIERLFSKYGPINEVWVATNPPCFAFVNFKHRSDGEQAIKDLDGKIIGGGRVGLSWARKRNYGGRRPYGRQSSPYGGGRGGFNDRRGGGGGGSDRSSGYGGSSYRRHYSPKRDSSMKAVRFMNISSRSRSGSRERTGRRRSSRSPSGDRRRRSLSRSPAPKRGRSPAQQQRQPSSKHGNSKENNNNINRNSRSASPNDQISRRNRRTRSRSASPKRNKDTDKQLQLKTIKLLLQRTFRYGYRLHVSDLTVGVSRKEVEKMFSKYGPINEVWVATNPPCFAFVNFKHRSDGEQAVKELDGKVIGSSRIGISWARKRNYGGRRGGYRPYSGAPPRRSPSPYRSHGSRTSRTSRYGYSPKRSRSRSDSRHRRRRRSRTKSGDRRSTSRQKHSSKRVKTSQTRRSHNHGDGSASDNNHSPVQQRSKRRDDARDGERERRSRTRSRSRHSNNGRQSPRDNNVHRISRSGSRESIEREASNHDGDTYGGSPVAVNQ</sequence>
<feature type="compositionally biased region" description="Low complexity" evidence="10">
    <location>
        <begin position="752"/>
        <end position="783"/>
    </location>
</feature>
<keyword evidence="9" id="KW-0694">RNA-binding</keyword>
<feature type="region of interest" description="Disordered" evidence="10">
    <location>
        <begin position="380"/>
        <end position="407"/>
    </location>
</feature>
<dbReference type="Proteomes" id="UP000663829">
    <property type="component" value="Unassembled WGS sequence"/>
</dbReference>
<dbReference type="Pfam" id="PF00503">
    <property type="entry name" value="G-alpha"/>
    <property type="match status" value="1"/>
</dbReference>
<dbReference type="Gene3D" id="1.10.400.10">
    <property type="entry name" value="GI Alpha 1, domain 2-like"/>
    <property type="match status" value="1"/>
</dbReference>
<dbReference type="GO" id="GO:0005834">
    <property type="term" value="C:heterotrimeric G-protein complex"/>
    <property type="evidence" value="ECO:0007669"/>
    <property type="project" value="TreeGrafter"/>
</dbReference>
<evidence type="ECO:0000313" key="12">
    <source>
        <dbReference type="EMBL" id="CAF0788409.1"/>
    </source>
</evidence>
<feature type="compositionally biased region" description="Basic and acidic residues" evidence="10">
    <location>
        <begin position="892"/>
        <end position="907"/>
    </location>
</feature>
<feature type="domain" description="RRM" evidence="11">
    <location>
        <begin position="414"/>
        <end position="487"/>
    </location>
</feature>